<organism evidence="2 3">
    <name type="scientific">Chelydra serpentina</name>
    <name type="common">Snapping turtle</name>
    <name type="synonym">Testudo serpentina</name>
    <dbReference type="NCBI Taxonomy" id="8475"/>
    <lineage>
        <taxon>Eukaryota</taxon>
        <taxon>Metazoa</taxon>
        <taxon>Chordata</taxon>
        <taxon>Craniata</taxon>
        <taxon>Vertebrata</taxon>
        <taxon>Euteleostomi</taxon>
        <taxon>Archelosauria</taxon>
        <taxon>Testudinata</taxon>
        <taxon>Testudines</taxon>
        <taxon>Cryptodira</taxon>
        <taxon>Durocryptodira</taxon>
        <taxon>Americhelydia</taxon>
        <taxon>Chelydroidea</taxon>
        <taxon>Chelydridae</taxon>
        <taxon>Chelydra</taxon>
    </lineage>
</organism>
<protein>
    <submittedName>
        <fullName evidence="2">Uncharacterized protein</fullName>
    </submittedName>
</protein>
<accession>A0A8T1SAD9</accession>
<name>A0A8T1SAD9_CHESE</name>
<keyword evidence="1" id="KW-0812">Transmembrane</keyword>
<dbReference type="EMBL" id="JAHGAV010000410">
    <property type="protein sequence ID" value="KAG6925533.1"/>
    <property type="molecule type" value="Genomic_DNA"/>
</dbReference>
<comment type="caution">
    <text evidence="2">The sequence shown here is derived from an EMBL/GenBank/DDBJ whole genome shotgun (WGS) entry which is preliminary data.</text>
</comment>
<dbReference type="AlphaFoldDB" id="A0A8T1SAD9"/>
<evidence type="ECO:0000256" key="1">
    <source>
        <dbReference type="SAM" id="Phobius"/>
    </source>
</evidence>
<sequence>MVVSFLERMASFAGLGYSIFNLFAICYLSFLVVRGVETKGSHSSNTFIHLAHEMKARMLALHNTSCWVCSLMPGDSQKGFPMVPIPLIAINMTWTPSWEDSSGTLNITWADTGISESKYLIVWKRIGQWCLLKEGQIALGTSECKACFNGTHFGSKRGPNISLLDGVTSCTYAWHSFPGQKCSLHGQKYFQYVGHNQIDRYVSNCTREYSLPTYTMCLCSANRSKATFSPSPILDRMVHDKQ</sequence>
<dbReference type="Proteomes" id="UP000765507">
    <property type="component" value="Unassembled WGS sequence"/>
</dbReference>
<proteinExistence type="predicted"/>
<reference evidence="2 3" key="1">
    <citation type="journal article" date="2020" name="G3 (Bethesda)">
        <title>Draft Genome of the Common Snapping Turtle, Chelydra serpentina, a Model for Phenotypic Plasticity in Reptiles.</title>
        <authorList>
            <person name="Das D."/>
            <person name="Singh S.K."/>
            <person name="Bierstedt J."/>
            <person name="Erickson A."/>
            <person name="Galli G.L.J."/>
            <person name="Crossley D.A. 2nd"/>
            <person name="Rhen T."/>
        </authorList>
    </citation>
    <scope>NUCLEOTIDE SEQUENCE [LARGE SCALE GENOMIC DNA]</scope>
    <source>
        <strain evidence="2">KW</strain>
    </source>
</reference>
<keyword evidence="1" id="KW-0472">Membrane</keyword>
<evidence type="ECO:0000313" key="3">
    <source>
        <dbReference type="Proteomes" id="UP000765507"/>
    </source>
</evidence>
<dbReference type="OrthoDB" id="9423162at2759"/>
<gene>
    <name evidence="2" type="ORF">G0U57_014300</name>
</gene>
<evidence type="ECO:0000313" key="2">
    <source>
        <dbReference type="EMBL" id="KAG6925533.1"/>
    </source>
</evidence>
<keyword evidence="3" id="KW-1185">Reference proteome</keyword>
<keyword evidence="1" id="KW-1133">Transmembrane helix</keyword>
<feature type="transmembrane region" description="Helical" evidence="1">
    <location>
        <begin position="12"/>
        <end position="33"/>
    </location>
</feature>